<keyword evidence="6" id="KW-0998">Cell outer membrane</keyword>
<evidence type="ECO:0000256" key="8">
    <source>
        <dbReference type="SAM" id="MobiDB-lite"/>
    </source>
</evidence>
<protein>
    <submittedName>
        <fullName evidence="9">Penicillin-binding protein activator</fullName>
    </submittedName>
</protein>
<keyword evidence="2" id="KW-0133">Cell shape</keyword>
<accession>A0ABS2HNL8</accession>
<evidence type="ECO:0000256" key="7">
    <source>
        <dbReference type="ARBA" id="ARBA00023288"/>
    </source>
</evidence>
<keyword evidence="10" id="KW-1185">Reference proteome</keyword>
<evidence type="ECO:0000313" key="9">
    <source>
        <dbReference type="EMBL" id="MBM7037471.1"/>
    </source>
</evidence>
<name>A0ABS2HNL8_9VIBR</name>
<feature type="region of interest" description="Disordered" evidence="8">
    <location>
        <begin position="603"/>
        <end position="625"/>
    </location>
</feature>
<evidence type="ECO:0000256" key="2">
    <source>
        <dbReference type="ARBA" id="ARBA00022960"/>
    </source>
</evidence>
<keyword evidence="4" id="KW-0472">Membrane</keyword>
<evidence type="ECO:0000256" key="1">
    <source>
        <dbReference type="ARBA" id="ARBA00022729"/>
    </source>
</evidence>
<dbReference type="Proteomes" id="UP000809621">
    <property type="component" value="Unassembled WGS sequence"/>
</dbReference>
<dbReference type="Pfam" id="PF04348">
    <property type="entry name" value="LppC"/>
    <property type="match status" value="1"/>
</dbReference>
<dbReference type="PANTHER" id="PTHR38038">
    <property type="entry name" value="PENICILLIN-BINDING PROTEIN ACTIVATOR LPOA"/>
    <property type="match status" value="1"/>
</dbReference>
<evidence type="ECO:0000256" key="5">
    <source>
        <dbReference type="ARBA" id="ARBA00023139"/>
    </source>
</evidence>
<keyword evidence="1" id="KW-0732">Signal</keyword>
<dbReference type="RefSeq" id="WP_205158994.1">
    <property type="nucleotide sequence ID" value="NZ_JAFEUM010000005.1"/>
</dbReference>
<dbReference type="PROSITE" id="PS51257">
    <property type="entry name" value="PROKAR_LIPOPROTEIN"/>
    <property type="match status" value="1"/>
</dbReference>
<dbReference type="InterPro" id="IPR028082">
    <property type="entry name" value="Peripla_BP_I"/>
</dbReference>
<dbReference type="Gene3D" id="1.25.40.10">
    <property type="entry name" value="Tetratricopeptide repeat domain"/>
    <property type="match status" value="1"/>
</dbReference>
<dbReference type="Gene3D" id="1.25.40.650">
    <property type="match status" value="1"/>
</dbReference>
<dbReference type="InterPro" id="IPR011990">
    <property type="entry name" value="TPR-like_helical_dom_sf"/>
</dbReference>
<keyword evidence="5" id="KW-0564">Palmitate</keyword>
<keyword evidence="3" id="KW-0573">Peptidoglycan synthesis</keyword>
<sequence length="625" mass="70415">MAEKRLNRHSVSRVLSPIALSLFLVACGSTPDQPTETSVNQQVAENQDSAYYLLQADRSSGSEQVDWLLIAFDVAINEGDLDLADRIMRRLAQSEMSPQQQALWQLSRADLLLAKDQPTDAIRQLNFLPNWVLEDSTWAKYHQTRSEIYFALFDPLSGFEELVSGFSYLTQEQRQTFSDSIWSRLNTYSADELAAFDTQNQDLQGWINLASIAQQYPNDFANQKRRYELFLNENFDHPAAFYTPNAIKEVLAMDIVTASNTALLLPLSGKYAKQASVIRDGFLFALFNDKERDETLRFSVIDTDGKSIEQLEQELATNNSDFIVGPLQKNTIEELQVSQQASITPIPMLALNFPDEILEDQSLCYITLSPEQEAAEAAQHLFDLGYRFPLFVAPNNSYGKRMQAAFDAQWQTISNTASDDVYFKNQRELQYIINTAFDIRNSDARIAQLSALFDTTLEGEARSRRDIDAVYIVAKDSDLNLIKPFIDVAINPEAQAPAVFASSYSNSGGNNATLDLTGVTYSDIPFLADPDPKVKEQYEFIWEKSSHAQKRLFALGMDAYSLTHALPNMKLEPEFEYKGQTGVLSIDESCVVDRQLSWAEFGAEDKQSQTDEVADELPVTTVDNE</sequence>
<comment type="caution">
    <text evidence="9">The sequence shown here is derived from an EMBL/GenBank/DDBJ whole genome shotgun (WGS) entry which is preliminary data.</text>
</comment>
<dbReference type="PANTHER" id="PTHR38038:SF1">
    <property type="entry name" value="PENICILLIN-BINDING PROTEIN ACTIVATOR LPOA"/>
    <property type="match status" value="1"/>
</dbReference>
<proteinExistence type="predicted"/>
<dbReference type="SUPFAM" id="SSF53822">
    <property type="entry name" value="Periplasmic binding protein-like I"/>
    <property type="match status" value="1"/>
</dbReference>
<evidence type="ECO:0000256" key="4">
    <source>
        <dbReference type="ARBA" id="ARBA00023136"/>
    </source>
</evidence>
<dbReference type="CDD" id="cd06339">
    <property type="entry name" value="PBP1_YraM_LppC_lipoprotein-like"/>
    <property type="match status" value="1"/>
</dbReference>
<evidence type="ECO:0000313" key="10">
    <source>
        <dbReference type="Proteomes" id="UP000809621"/>
    </source>
</evidence>
<keyword evidence="7" id="KW-0449">Lipoprotein</keyword>
<reference evidence="9 10" key="1">
    <citation type="submission" date="2021-02" db="EMBL/GenBank/DDBJ databases">
        <authorList>
            <person name="Park J.-S."/>
        </authorList>
    </citation>
    <scope>NUCLEOTIDE SEQUENCE [LARGE SCALE GENOMIC DNA]</scope>
    <source>
        <strain evidence="9 10">188UL20-2</strain>
    </source>
</reference>
<dbReference type="EMBL" id="JAFEUM010000005">
    <property type="protein sequence ID" value="MBM7037471.1"/>
    <property type="molecule type" value="Genomic_DNA"/>
</dbReference>
<evidence type="ECO:0000256" key="6">
    <source>
        <dbReference type="ARBA" id="ARBA00023237"/>
    </source>
</evidence>
<dbReference type="InterPro" id="IPR007443">
    <property type="entry name" value="LpoA"/>
</dbReference>
<evidence type="ECO:0000256" key="3">
    <source>
        <dbReference type="ARBA" id="ARBA00022984"/>
    </source>
</evidence>
<gene>
    <name evidence="9" type="ORF">JQC93_13735</name>
</gene>
<dbReference type="Gene3D" id="3.40.50.2300">
    <property type="match status" value="2"/>
</dbReference>
<organism evidence="9 10">
    <name type="scientific">Vibrio ulleungensis</name>
    <dbReference type="NCBI Taxonomy" id="2807619"/>
    <lineage>
        <taxon>Bacteria</taxon>
        <taxon>Pseudomonadati</taxon>
        <taxon>Pseudomonadota</taxon>
        <taxon>Gammaproteobacteria</taxon>
        <taxon>Vibrionales</taxon>
        <taxon>Vibrionaceae</taxon>
        <taxon>Vibrio</taxon>
    </lineage>
</organism>